<evidence type="ECO:0000256" key="4">
    <source>
        <dbReference type="ARBA" id="ARBA00022475"/>
    </source>
</evidence>
<feature type="region of interest" description="Disordered" evidence="8">
    <location>
        <begin position="1"/>
        <end position="76"/>
    </location>
</feature>
<evidence type="ECO:0000313" key="11">
    <source>
        <dbReference type="Proteomes" id="UP000761534"/>
    </source>
</evidence>
<dbReference type="OrthoDB" id="165352at2759"/>
<dbReference type="GO" id="GO:0015087">
    <property type="term" value="F:cobalt ion transmembrane transporter activity"/>
    <property type="evidence" value="ECO:0007669"/>
    <property type="project" value="TreeGrafter"/>
</dbReference>
<feature type="compositionally biased region" description="Basic and acidic residues" evidence="8">
    <location>
        <begin position="668"/>
        <end position="685"/>
    </location>
</feature>
<reference evidence="10" key="1">
    <citation type="journal article" date="2019" name="G3 (Bethesda)">
        <title>Genome Assemblies of Two Rare Opportunistic Yeast Pathogens: Diutina rugosa (syn. Candida rugosa) and Trichomonascus ciferrii (syn. Candida ciferrii).</title>
        <authorList>
            <person name="Mixao V."/>
            <person name="Saus E."/>
            <person name="Hansen A.P."/>
            <person name="Lass-Florl C."/>
            <person name="Gabaldon T."/>
        </authorList>
    </citation>
    <scope>NUCLEOTIDE SEQUENCE</scope>
    <source>
        <strain evidence="10">CBS 4856</strain>
    </source>
</reference>
<dbReference type="VEuPathDB" id="FungiDB:TRICI_006460"/>
<dbReference type="Proteomes" id="UP000761534">
    <property type="component" value="Unassembled WGS sequence"/>
</dbReference>
<feature type="region of interest" description="Disordered" evidence="8">
    <location>
        <begin position="90"/>
        <end position="158"/>
    </location>
</feature>
<keyword evidence="7 9" id="KW-0472">Membrane</keyword>
<dbReference type="GO" id="GO:0015095">
    <property type="term" value="F:magnesium ion transmembrane transporter activity"/>
    <property type="evidence" value="ECO:0007669"/>
    <property type="project" value="TreeGrafter"/>
</dbReference>
<evidence type="ECO:0000256" key="8">
    <source>
        <dbReference type="SAM" id="MobiDB-lite"/>
    </source>
</evidence>
<keyword evidence="4" id="KW-1003">Cell membrane</keyword>
<evidence type="ECO:0000256" key="1">
    <source>
        <dbReference type="ARBA" id="ARBA00004651"/>
    </source>
</evidence>
<comment type="similarity">
    <text evidence="2">Belongs to the CorA metal ion transporter (MIT) (TC 1.A.35) family.</text>
</comment>
<keyword evidence="11" id="KW-1185">Reference proteome</keyword>
<evidence type="ECO:0000256" key="6">
    <source>
        <dbReference type="ARBA" id="ARBA00022989"/>
    </source>
</evidence>
<dbReference type="AlphaFoldDB" id="A0A642UL92"/>
<feature type="region of interest" description="Disordered" evidence="8">
    <location>
        <begin position="666"/>
        <end position="685"/>
    </location>
</feature>
<comment type="subcellular location">
    <subcellularLocation>
        <location evidence="1">Cell membrane</location>
        <topology evidence="1">Multi-pass membrane protein</topology>
    </subcellularLocation>
</comment>
<evidence type="ECO:0008006" key="12">
    <source>
        <dbReference type="Google" id="ProtNLM"/>
    </source>
</evidence>
<dbReference type="Pfam" id="PF01544">
    <property type="entry name" value="CorA"/>
    <property type="match status" value="1"/>
</dbReference>
<keyword evidence="5 9" id="KW-0812">Transmembrane</keyword>
<evidence type="ECO:0000256" key="2">
    <source>
        <dbReference type="ARBA" id="ARBA00009765"/>
    </source>
</evidence>
<feature type="compositionally biased region" description="Acidic residues" evidence="8">
    <location>
        <begin position="49"/>
        <end position="58"/>
    </location>
</feature>
<evidence type="ECO:0000313" key="10">
    <source>
        <dbReference type="EMBL" id="KAA8898877.1"/>
    </source>
</evidence>
<dbReference type="EMBL" id="SWFS01000535">
    <property type="protein sequence ID" value="KAA8898877.1"/>
    <property type="molecule type" value="Genomic_DNA"/>
</dbReference>
<keyword evidence="6 9" id="KW-1133">Transmembrane helix</keyword>
<name>A0A642UL92_9ASCO</name>
<dbReference type="GO" id="GO:0000287">
    <property type="term" value="F:magnesium ion binding"/>
    <property type="evidence" value="ECO:0007669"/>
    <property type="project" value="TreeGrafter"/>
</dbReference>
<feature type="transmembrane region" description="Helical" evidence="9">
    <location>
        <begin position="590"/>
        <end position="612"/>
    </location>
</feature>
<evidence type="ECO:0000256" key="9">
    <source>
        <dbReference type="SAM" id="Phobius"/>
    </source>
</evidence>
<dbReference type="SUPFAM" id="SSF144083">
    <property type="entry name" value="Magnesium transport protein CorA, transmembrane region"/>
    <property type="match status" value="1"/>
</dbReference>
<feature type="compositionally biased region" description="Polar residues" evidence="8">
    <location>
        <begin position="112"/>
        <end position="134"/>
    </location>
</feature>
<dbReference type="Gene3D" id="3.30.460.20">
    <property type="entry name" value="CorA soluble domain-like"/>
    <property type="match status" value="1"/>
</dbReference>
<protein>
    <recommendedName>
        <fullName evidence="12">Magnesium transport protein CorA</fullName>
    </recommendedName>
</protein>
<dbReference type="PANTHER" id="PTHR46494:SF1">
    <property type="entry name" value="CORA FAMILY METAL ION TRANSPORTER (EUROFUNG)"/>
    <property type="match status" value="1"/>
</dbReference>
<evidence type="ECO:0000256" key="5">
    <source>
        <dbReference type="ARBA" id="ARBA00022692"/>
    </source>
</evidence>
<dbReference type="InterPro" id="IPR045863">
    <property type="entry name" value="CorA_TM1_TM2"/>
</dbReference>
<dbReference type="GO" id="GO:0005886">
    <property type="term" value="C:plasma membrane"/>
    <property type="evidence" value="ECO:0007669"/>
    <property type="project" value="UniProtKB-SubCell"/>
</dbReference>
<comment type="caution">
    <text evidence="10">The sequence shown here is derived from an EMBL/GenBank/DDBJ whole genome shotgun (WGS) entry which is preliminary data.</text>
</comment>
<organism evidence="10 11">
    <name type="scientific">Trichomonascus ciferrii</name>
    <dbReference type="NCBI Taxonomy" id="44093"/>
    <lineage>
        <taxon>Eukaryota</taxon>
        <taxon>Fungi</taxon>
        <taxon>Dikarya</taxon>
        <taxon>Ascomycota</taxon>
        <taxon>Saccharomycotina</taxon>
        <taxon>Dipodascomycetes</taxon>
        <taxon>Dipodascales</taxon>
        <taxon>Trichomonascaceae</taxon>
        <taxon>Trichomonascus</taxon>
        <taxon>Trichomonascus ciferrii complex</taxon>
    </lineage>
</organism>
<dbReference type="GO" id="GO:0050897">
    <property type="term" value="F:cobalt ion binding"/>
    <property type="evidence" value="ECO:0007669"/>
    <property type="project" value="TreeGrafter"/>
</dbReference>
<sequence>MTLKKEVYSSEDPDKQRLPEDVVEYEKRERRATIIEGMTGTGGVTWADEQPEESEEEKESNKRSSKRFSNRVSGLWEERKPKAFAGKYKLNTSLKPPDSPIASPFSQPLHLQPSNMSQERYQPTVRSNDSSAGQGDSEGGATSERAEPKVRRKYTSLTVPGSLATERRRAGWEPGINIKNTDVILNSVGSCISIVDYDSSRYRIVKTEVQIGDENSKELISMLKDRPKWSQVRWVNVNGLSWEAISVIAEYYQLHRLAVEDMVDIPQRTKVDKYPTHTFCCFPLQKLIQQRPRRPRKKDKLFATAIYEPTESFDQFTFESAVTRTNQSVRFDAPGGPSVAQKLEKMNMNTIYQWTNPQSVENKRTVFLEARRPLARLNRVVGVEQVSLFLTDQSTVISFFEKSGNDIENPLLSRISSESTLLRESGDPAVLFQAIIDAVVDLLYPIINCYRERLDDLQIDAIISPSVAHTRQLHLVNSDLTMLRNSIVPITVAINSLREHAVDHQSKYSRPPEDNTTYAIQTNRDQPRTMHVGKSGHTLISDLATMYLGDVADHTLTYTQDLDVMQSNVKSMIDLVFNTISIQSSDAVRLLSLVTVVFLPLSFLTGYFGMNFKNFDILDHSDGFYWGIAIPFAVVLVLILMWRWVVDKWRYLLNEFRKLLEKRKKRKEKELAKKRTSTRDAKEFA</sequence>
<dbReference type="PANTHER" id="PTHR46494">
    <property type="entry name" value="CORA FAMILY METAL ION TRANSPORTER (EUROFUNG)"/>
    <property type="match status" value="1"/>
</dbReference>
<evidence type="ECO:0000256" key="7">
    <source>
        <dbReference type="ARBA" id="ARBA00023136"/>
    </source>
</evidence>
<accession>A0A642UL92</accession>
<evidence type="ECO:0000256" key="3">
    <source>
        <dbReference type="ARBA" id="ARBA00022448"/>
    </source>
</evidence>
<proteinExistence type="inferred from homology"/>
<feature type="transmembrane region" description="Helical" evidence="9">
    <location>
        <begin position="624"/>
        <end position="645"/>
    </location>
</feature>
<dbReference type="SUPFAM" id="SSF143865">
    <property type="entry name" value="CorA soluble domain-like"/>
    <property type="match status" value="1"/>
</dbReference>
<dbReference type="InterPro" id="IPR002523">
    <property type="entry name" value="MgTranspt_CorA/ZnTranspt_ZntB"/>
</dbReference>
<keyword evidence="3" id="KW-0813">Transport</keyword>
<dbReference type="InterPro" id="IPR045861">
    <property type="entry name" value="CorA_cytoplasmic_dom"/>
</dbReference>
<dbReference type="Gene3D" id="1.20.58.340">
    <property type="entry name" value="Magnesium transport protein CorA, transmembrane region"/>
    <property type="match status" value="2"/>
</dbReference>
<feature type="compositionally biased region" description="Basic and acidic residues" evidence="8">
    <location>
        <begin position="1"/>
        <end position="33"/>
    </location>
</feature>
<gene>
    <name evidence="10" type="ORF">TRICI_006460</name>
</gene>